<dbReference type="InterPro" id="IPR036097">
    <property type="entry name" value="HisK_dim/P_sf"/>
</dbReference>
<keyword evidence="3" id="KW-0597">Phosphoprotein</keyword>
<dbReference type="PROSITE" id="PS50109">
    <property type="entry name" value="HIS_KIN"/>
    <property type="match status" value="1"/>
</dbReference>
<dbReference type="EC" id="2.7.13.3" evidence="2"/>
<comment type="caution">
    <text evidence="7">The sequence shown here is derived from an EMBL/GenBank/DDBJ whole genome shotgun (WGS) entry which is preliminary data.</text>
</comment>
<protein>
    <recommendedName>
        <fullName evidence="2">histidine kinase</fullName>
        <ecNumber evidence="2">2.7.13.3</ecNumber>
    </recommendedName>
</protein>
<evidence type="ECO:0000259" key="6">
    <source>
        <dbReference type="PROSITE" id="PS50109"/>
    </source>
</evidence>
<comment type="catalytic activity">
    <reaction evidence="1">
        <text>ATP + protein L-histidine = ADP + protein N-phospho-L-histidine.</text>
        <dbReference type="EC" id="2.7.13.3"/>
    </reaction>
</comment>
<dbReference type="Gene3D" id="3.30.565.10">
    <property type="entry name" value="Histidine kinase-like ATPase, C-terminal domain"/>
    <property type="match status" value="1"/>
</dbReference>
<dbReference type="InterPro" id="IPR029016">
    <property type="entry name" value="GAF-like_dom_sf"/>
</dbReference>
<organism evidence="7 8">
    <name type="scientific">Reticulibacter mediterranei</name>
    <dbReference type="NCBI Taxonomy" id="2778369"/>
    <lineage>
        <taxon>Bacteria</taxon>
        <taxon>Bacillati</taxon>
        <taxon>Chloroflexota</taxon>
        <taxon>Ktedonobacteria</taxon>
        <taxon>Ktedonobacterales</taxon>
        <taxon>Reticulibacteraceae</taxon>
        <taxon>Reticulibacter</taxon>
    </lineage>
</organism>
<dbReference type="InterPro" id="IPR005467">
    <property type="entry name" value="His_kinase_dom"/>
</dbReference>
<keyword evidence="8" id="KW-1185">Reference proteome</keyword>
<evidence type="ECO:0000256" key="2">
    <source>
        <dbReference type="ARBA" id="ARBA00012438"/>
    </source>
</evidence>
<dbReference type="InterPro" id="IPR003661">
    <property type="entry name" value="HisK_dim/P_dom"/>
</dbReference>
<dbReference type="SMART" id="SM00387">
    <property type="entry name" value="HATPase_c"/>
    <property type="match status" value="1"/>
</dbReference>
<evidence type="ECO:0000256" key="3">
    <source>
        <dbReference type="ARBA" id="ARBA00022553"/>
    </source>
</evidence>
<evidence type="ECO:0000256" key="4">
    <source>
        <dbReference type="ARBA" id="ARBA00022777"/>
    </source>
</evidence>
<sequence>MSQLSDEDQEGRKRDRLLLTLERLLKMEALEVKAMLNEMAQLVAEVLEAEKVDVFLYDASIDILVALGTSNTPLGKRQHALGLDRLPLTNGGYIVKVFLTGATYLTGHLDQEPERISSMVNTEGLGLRSEMIVALDVNGERRGVLMASSRAPDFFSEQDLSFLEAVAGWIGTVIHKTELSERLREEAVQRNRRMLAEELLTMVAHSLRGYLTPLRIHVDLIQMRAQQQKRGEDIHDAVAVKGVLHRLVRLISDLLDVARLDQGFFYLKEQPVNLAHLVRETANAFETPDIEIVVDTPEEVMVIGDAERLSQALENLLSNAVAHAYKKTLVLVKLTIEMNEDKQMAVLTVSNRGPAIPVELLPRLFQPFVKSPHSRGLGLGLFLTHRIAIVHRGTLSMRSADGDYIQFALVLPLALRYTTESKLTASLSDSGDKDEKDISC</sequence>
<reference evidence="7" key="1">
    <citation type="submission" date="2020-10" db="EMBL/GenBank/DDBJ databases">
        <title>Taxonomic study of unclassified bacteria belonging to the class Ktedonobacteria.</title>
        <authorList>
            <person name="Yabe S."/>
            <person name="Wang C.M."/>
            <person name="Zheng Y."/>
            <person name="Sakai Y."/>
            <person name="Cavaletti L."/>
            <person name="Monciardini P."/>
            <person name="Donadio S."/>
        </authorList>
    </citation>
    <scope>NUCLEOTIDE SEQUENCE</scope>
    <source>
        <strain evidence="7">ID150040</strain>
    </source>
</reference>
<dbReference type="InterPro" id="IPR003018">
    <property type="entry name" value="GAF"/>
</dbReference>
<dbReference type="PRINTS" id="PR00344">
    <property type="entry name" value="BCTRLSENSOR"/>
</dbReference>
<dbReference type="CDD" id="cd00082">
    <property type="entry name" value="HisKA"/>
    <property type="match status" value="1"/>
</dbReference>
<keyword evidence="5" id="KW-0902">Two-component regulatory system</keyword>
<evidence type="ECO:0000256" key="5">
    <source>
        <dbReference type="ARBA" id="ARBA00023012"/>
    </source>
</evidence>
<dbReference type="EMBL" id="BNJK01000001">
    <property type="protein sequence ID" value="GHO97297.1"/>
    <property type="molecule type" value="Genomic_DNA"/>
</dbReference>
<dbReference type="InterPro" id="IPR003594">
    <property type="entry name" value="HATPase_dom"/>
</dbReference>
<evidence type="ECO:0000256" key="1">
    <source>
        <dbReference type="ARBA" id="ARBA00000085"/>
    </source>
</evidence>
<dbReference type="Pfam" id="PF02518">
    <property type="entry name" value="HATPase_c"/>
    <property type="match status" value="1"/>
</dbReference>
<dbReference type="InterPro" id="IPR004358">
    <property type="entry name" value="Sig_transdc_His_kin-like_C"/>
</dbReference>
<dbReference type="SUPFAM" id="SSF47384">
    <property type="entry name" value="Homodimeric domain of signal transducing histidine kinase"/>
    <property type="match status" value="1"/>
</dbReference>
<evidence type="ECO:0000313" key="7">
    <source>
        <dbReference type="EMBL" id="GHO97297.1"/>
    </source>
</evidence>
<dbReference type="SMART" id="SM00065">
    <property type="entry name" value="GAF"/>
    <property type="match status" value="1"/>
</dbReference>
<dbReference type="SUPFAM" id="SSF55874">
    <property type="entry name" value="ATPase domain of HSP90 chaperone/DNA topoisomerase II/histidine kinase"/>
    <property type="match status" value="1"/>
</dbReference>
<dbReference type="AlphaFoldDB" id="A0A8J3N3Q2"/>
<dbReference type="InterPro" id="IPR036890">
    <property type="entry name" value="HATPase_C_sf"/>
</dbReference>
<dbReference type="Pfam" id="PF01590">
    <property type="entry name" value="GAF"/>
    <property type="match status" value="1"/>
</dbReference>
<dbReference type="GO" id="GO:0000155">
    <property type="term" value="F:phosphorelay sensor kinase activity"/>
    <property type="evidence" value="ECO:0007669"/>
    <property type="project" value="InterPro"/>
</dbReference>
<dbReference type="Gene3D" id="3.30.450.40">
    <property type="match status" value="1"/>
</dbReference>
<dbReference type="Proteomes" id="UP000597444">
    <property type="component" value="Unassembled WGS sequence"/>
</dbReference>
<dbReference type="PANTHER" id="PTHR43547:SF2">
    <property type="entry name" value="HYBRID SIGNAL TRANSDUCTION HISTIDINE KINASE C"/>
    <property type="match status" value="1"/>
</dbReference>
<name>A0A8J3N3Q2_9CHLR</name>
<keyword evidence="4" id="KW-0808">Transferase</keyword>
<proteinExistence type="predicted"/>
<feature type="domain" description="Histidine kinase" evidence="6">
    <location>
        <begin position="202"/>
        <end position="415"/>
    </location>
</feature>
<keyword evidence="4" id="KW-0418">Kinase</keyword>
<dbReference type="PANTHER" id="PTHR43547">
    <property type="entry name" value="TWO-COMPONENT HISTIDINE KINASE"/>
    <property type="match status" value="1"/>
</dbReference>
<evidence type="ECO:0000313" key="8">
    <source>
        <dbReference type="Proteomes" id="UP000597444"/>
    </source>
</evidence>
<dbReference type="RefSeq" id="WP_220207865.1">
    <property type="nucleotide sequence ID" value="NZ_BNJK01000001.1"/>
</dbReference>
<accession>A0A8J3N3Q2</accession>
<dbReference type="SUPFAM" id="SSF55781">
    <property type="entry name" value="GAF domain-like"/>
    <property type="match status" value="1"/>
</dbReference>
<gene>
    <name evidence="7" type="ORF">KSF_073450</name>
</gene>
<dbReference type="Gene3D" id="1.10.287.130">
    <property type="match status" value="1"/>
</dbReference>